<keyword evidence="3" id="KW-0964">Secreted</keyword>
<evidence type="ECO:0000256" key="5">
    <source>
        <dbReference type="SAM" id="SignalP"/>
    </source>
</evidence>
<protein>
    <submittedName>
        <fullName evidence="6">Uncharacterized protein</fullName>
    </submittedName>
</protein>
<evidence type="ECO:0000256" key="1">
    <source>
        <dbReference type="ARBA" id="ARBA00004613"/>
    </source>
</evidence>
<feature type="region of interest" description="Disordered" evidence="4">
    <location>
        <begin position="123"/>
        <end position="179"/>
    </location>
</feature>
<evidence type="ECO:0000313" key="6">
    <source>
        <dbReference type="EMBL" id="CAD7603401.1"/>
    </source>
</evidence>
<accession>A0A7R9K451</accession>
<organism evidence="6">
    <name type="scientific">Timema genevievae</name>
    <name type="common">Walking stick</name>
    <dbReference type="NCBI Taxonomy" id="629358"/>
    <lineage>
        <taxon>Eukaryota</taxon>
        <taxon>Metazoa</taxon>
        <taxon>Ecdysozoa</taxon>
        <taxon>Arthropoda</taxon>
        <taxon>Hexapoda</taxon>
        <taxon>Insecta</taxon>
        <taxon>Pterygota</taxon>
        <taxon>Neoptera</taxon>
        <taxon>Polyneoptera</taxon>
        <taxon>Phasmatodea</taxon>
        <taxon>Timematodea</taxon>
        <taxon>Timematoidea</taxon>
        <taxon>Timematidae</taxon>
        <taxon>Timema</taxon>
    </lineage>
</organism>
<gene>
    <name evidence="6" type="ORF">TGEB3V08_LOCUS8759</name>
</gene>
<dbReference type="AlphaFoldDB" id="A0A7R9K451"/>
<dbReference type="Gene3D" id="1.10.238.270">
    <property type="match status" value="1"/>
</dbReference>
<evidence type="ECO:0000256" key="3">
    <source>
        <dbReference type="ARBA" id="ARBA00022525"/>
    </source>
</evidence>
<feature type="chain" id="PRO_5031354585" evidence="5">
    <location>
        <begin position="20"/>
        <end position="338"/>
    </location>
</feature>
<comment type="similarity">
    <text evidence="2">Belongs to the PBP/GOBP family.</text>
</comment>
<dbReference type="EMBL" id="OE843545">
    <property type="protein sequence ID" value="CAD7603401.1"/>
    <property type="molecule type" value="Genomic_DNA"/>
</dbReference>
<feature type="compositionally biased region" description="Pro residues" evidence="4">
    <location>
        <begin position="142"/>
        <end position="157"/>
    </location>
</feature>
<keyword evidence="5" id="KW-0732">Signal</keyword>
<dbReference type="InterPro" id="IPR052295">
    <property type="entry name" value="Odorant-binding_protein"/>
</dbReference>
<evidence type="ECO:0000256" key="2">
    <source>
        <dbReference type="ARBA" id="ARBA00008098"/>
    </source>
</evidence>
<dbReference type="PANTHER" id="PTHR21066:SF15">
    <property type="entry name" value="GH25962P-RELATED"/>
    <property type="match status" value="1"/>
</dbReference>
<sequence length="338" mass="36508">MNACVVALLAAAAVVSISASVPDSDLVRGYVRLCWCFVWCPIRTGARPVRPALPRDLDTRGAVVASEAFSLESLVSKMMAESDDAVTLERYRRDVNCSDHSQFGGPREFKKCCKKIPKIFRGGPPKPCHKFKGGPHHKGAPPGGPDGGPPPPPPPSAPEKQTEGAGGPPPHRGPPDMDMHICKTEESFRNKSLVNDDTGKIEIELMRSYMEEKLQEKSAEWKEPVDEALTKCEVEAREMVESGNHTCKSGAFELKICMERELFVNCPESLWKGGDKCEKSKEYLKNCPMPHPPHHGGPHHGGPPHGGPPHGGPPPGGPPQGSGEEEGNSSETGDKTEP</sequence>
<feature type="compositionally biased region" description="Pro residues" evidence="4">
    <location>
        <begin position="305"/>
        <end position="318"/>
    </location>
</feature>
<proteinExistence type="inferred from homology"/>
<comment type="subcellular location">
    <subcellularLocation>
        <location evidence="1">Secreted</location>
    </subcellularLocation>
</comment>
<feature type="region of interest" description="Disordered" evidence="4">
    <location>
        <begin position="282"/>
        <end position="338"/>
    </location>
</feature>
<feature type="compositionally biased region" description="Basic residues" evidence="4">
    <location>
        <begin position="127"/>
        <end position="139"/>
    </location>
</feature>
<dbReference type="PANTHER" id="PTHR21066">
    <property type="entry name" value="ODORANT-BINDING PROTEIN 59A-RELATED"/>
    <property type="match status" value="1"/>
</dbReference>
<name>A0A7R9K451_TIMGE</name>
<feature type="signal peptide" evidence="5">
    <location>
        <begin position="1"/>
        <end position="19"/>
    </location>
</feature>
<evidence type="ECO:0000256" key="4">
    <source>
        <dbReference type="SAM" id="MobiDB-lite"/>
    </source>
</evidence>
<dbReference type="GO" id="GO:0005576">
    <property type="term" value="C:extracellular region"/>
    <property type="evidence" value="ECO:0007669"/>
    <property type="project" value="UniProtKB-SubCell"/>
</dbReference>
<reference evidence="6" key="1">
    <citation type="submission" date="2020-11" db="EMBL/GenBank/DDBJ databases">
        <authorList>
            <person name="Tran Van P."/>
        </authorList>
    </citation>
    <scope>NUCLEOTIDE SEQUENCE</scope>
</reference>